<evidence type="ECO:0000256" key="1">
    <source>
        <dbReference type="SAM" id="Coils"/>
    </source>
</evidence>
<dbReference type="InterPro" id="IPR027417">
    <property type="entry name" value="P-loop_NTPase"/>
</dbReference>
<dbReference type="PANTHER" id="PTHR32114">
    <property type="entry name" value="ABC TRANSPORTER ABCH.3"/>
    <property type="match status" value="1"/>
</dbReference>
<dbReference type="PANTHER" id="PTHR32114:SF2">
    <property type="entry name" value="ABC TRANSPORTER ABCH.3"/>
    <property type="match status" value="1"/>
</dbReference>
<dbReference type="EMBL" id="QSQT01000014">
    <property type="protein sequence ID" value="RGK55850.1"/>
    <property type="molecule type" value="Genomic_DNA"/>
</dbReference>
<evidence type="ECO:0000259" key="2">
    <source>
        <dbReference type="Pfam" id="PF13476"/>
    </source>
</evidence>
<dbReference type="AlphaFoldDB" id="A0A3E4N1G2"/>
<dbReference type="RefSeq" id="WP_117672621.1">
    <property type="nucleotide sequence ID" value="NZ_CABOGR010000014.1"/>
</dbReference>
<keyword evidence="1" id="KW-0175">Coiled coil</keyword>
<keyword evidence="4" id="KW-1185">Reference proteome</keyword>
<gene>
    <name evidence="3" type="ORF">DXD04_08595</name>
</gene>
<feature type="coiled-coil region" evidence="1">
    <location>
        <begin position="756"/>
        <end position="790"/>
    </location>
</feature>
<dbReference type="Proteomes" id="UP000260862">
    <property type="component" value="Unassembled WGS sequence"/>
</dbReference>
<feature type="coiled-coil region" evidence="1">
    <location>
        <begin position="319"/>
        <end position="353"/>
    </location>
</feature>
<sequence>MKLQKLIIENIASIEKACIDFEHGPLGEDSIFLICGPTGAGKSTLLDAVCLALYNTTPRLKQAANERYLDENDSFSGTGEVSIDDSRMLMRRDSVSAQVELWFTDAAGDALRAVWSVARARNKAGGKIQKVVWTLSLQDGTPLTNKSTETRTEIERRIGLTFEQFCRTTLLAQGEFTKFLKSKEEEKSNILEKLTGTEIYSRISREIYVMKTEKEAELQELKAQTGGIVLLTDEELAALQAEQRQVTEETATLRTQLKQEQDLRKWLTDEQKLAHDLEETGKALQALTERVESEDYKRNKSLLDDWDRTADVRFQWTEQVALQQRIRTSEEELEQLKEKYRSLSVGLGQLERMQVQCREQWAACETYLTGVQEKVPVYESLQSLSALSDQIQRAFQQSEDYRKEKAHKAAMHQKTLKVRQEATASYEQARKVAEEKQQEVAVCRMRLEDLQVEELRQKKQEADVQLDGWKKLREALSVRAEKEQAWLDVQKNRKTLQDDCRKQQQTVAQLKAQAEVCRKEKEEVQQVYDKQRMSCEDWAREARARLSKGDVCPVCGKEVGDDLKSEAHFVSLLEPVRALLEEKARRAEEVLTALARAEAEVRSLMRLEEMEAKKETIAKEAYSLAEKAVADMPLYATVKEADEVVSQVEQALSAQLEVCDRLEAQWKQAEEGQQRLNRLTKEREELTTASEQWHRKVEEADKAVSRLETELRMLEEALSREALTVSQCVEKGEILIVFTPWQEAWKTDRENFITALKKETDRYVEQQTRREQLSHKVESLASQVEQVQSVRQSILSELPAWELETAETIPDGPCPEGLPGQWNTLNTSVLSVCHAIKTSQKLREEKSTGVEAFLVDHPEISREYLEKLAGLEVEKVNMARRTLQKLDNDLTSRRAEMERVGRELAQHRAQRPSETEGMTLAVVEETISRLEEQQTGKLARLGAIAQMLAHHEECLQRIRKVKEQIEVKQKEVDNWAGVAALFGSADGKKFRNIAQSYVLRQLLAGANHYLSRLTDRYRMECPPGGLTILLRDEYQGGVKRPTSTISGGESFLVSLALALGLSSLNRKSLSVDVLFIDEGFGTLDSDYLNTVMEALEKLHQIGGKKVGIISHVEALRERIATQIHVERVNHTLSRVEVVNTMGNM</sequence>
<dbReference type="Pfam" id="PF13558">
    <property type="entry name" value="SbcC_Walker_B"/>
    <property type="match status" value="1"/>
</dbReference>
<dbReference type="Gene3D" id="3.40.50.300">
    <property type="entry name" value="P-loop containing nucleotide triphosphate hydrolases"/>
    <property type="match status" value="2"/>
</dbReference>
<accession>A0A3E4N1G2</accession>
<feature type="domain" description="Rad50/SbcC-type AAA" evidence="2">
    <location>
        <begin position="5"/>
        <end position="224"/>
    </location>
</feature>
<reference evidence="3 4" key="1">
    <citation type="submission" date="2018-08" db="EMBL/GenBank/DDBJ databases">
        <title>A genome reference for cultivated species of the human gut microbiota.</title>
        <authorList>
            <person name="Zou Y."/>
            <person name="Xue W."/>
            <person name="Luo G."/>
        </authorList>
    </citation>
    <scope>NUCLEOTIDE SEQUENCE [LARGE SCALE GENOMIC DNA]</scope>
    <source>
        <strain evidence="3 4">TF10-3AC</strain>
    </source>
</reference>
<dbReference type="SUPFAM" id="SSF52540">
    <property type="entry name" value="P-loop containing nucleoside triphosphate hydrolases"/>
    <property type="match status" value="2"/>
</dbReference>
<evidence type="ECO:0000313" key="4">
    <source>
        <dbReference type="Proteomes" id="UP000260862"/>
    </source>
</evidence>
<protein>
    <recommendedName>
        <fullName evidence="2">Rad50/SbcC-type AAA domain-containing protein</fullName>
    </recommendedName>
</protein>
<comment type="caution">
    <text evidence="3">The sequence shown here is derived from an EMBL/GenBank/DDBJ whole genome shotgun (WGS) entry which is preliminary data.</text>
</comment>
<evidence type="ECO:0000313" key="3">
    <source>
        <dbReference type="EMBL" id="RGK55850.1"/>
    </source>
</evidence>
<dbReference type="InterPro" id="IPR038729">
    <property type="entry name" value="Rad50/SbcC_AAA"/>
</dbReference>
<feature type="coiled-coil region" evidence="1">
    <location>
        <begin position="384"/>
        <end position="527"/>
    </location>
</feature>
<dbReference type="Pfam" id="PF13476">
    <property type="entry name" value="AAA_23"/>
    <property type="match status" value="1"/>
</dbReference>
<proteinExistence type="predicted"/>
<organism evidence="3 4">
    <name type="scientific">Phocaeicola plebeius</name>
    <dbReference type="NCBI Taxonomy" id="310297"/>
    <lineage>
        <taxon>Bacteria</taxon>
        <taxon>Pseudomonadati</taxon>
        <taxon>Bacteroidota</taxon>
        <taxon>Bacteroidia</taxon>
        <taxon>Bacteroidales</taxon>
        <taxon>Bacteroidaceae</taxon>
        <taxon>Phocaeicola</taxon>
    </lineage>
</organism>
<name>A0A3E4N1G2_9BACT</name>
<feature type="coiled-coil region" evidence="1">
    <location>
        <begin position="577"/>
        <end position="724"/>
    </location>
</feature>